<keyword evidence="4" id="KW-0804">Transcription</keyword>
<comment type="subcellular location">
    <subcellularLocation>
        <location evidence="1">Nucleus</location>
    </subcellularLocation>
</comment>
<evidence type="ECO:0000256" key="6">
    <source>
        <dbReference type="SAM" id="MobiDB-lite"/>
    </source>
</evidence>
<keyword evidence="5" id="KW-0539">Nucleus</keyword>
<evidence type="ECO:0000256" key="2">
    <source>
        <dbReference type="ARBA" id="ARBA00023015"/>
    </source>
</evidence>
<accession>A0A430LPJ2</accession>
<gene>
    <name evidence="8" type="ORF">BHE90_007876</name>
</gene>
<dbReference type="InterPro" id="IPR036864">
    <property type="entry name" value="Zn2-C6_fun-type_DNA-bd_sf"/>
</dbReference>
<dbReference type="Gene3D" id="4.10.240.10">
    <property type="entry name" value="Zn(2)-C6 fungal-type DNA-binding domain"/>
    <property type="match status" value="1"/>
</dbReference>
<dbReference type="PANTHER" id="PTHR47540">
    <property type="entry name" value="THIAMINE REPRESSIBLE GENES REGULATORY PROTEIN THI5"/>
    <property type="match status" value="1"/>
</dbReference>
<feature type="compositionally biased region" description="Basic residues" evidence="6">
    <location>
        <begin position="65"/>
        <end position="75"/>
    </location>
</feature>
<dbReference type="GO" id="GO:0000981">
    <property type="term" value="F:DNA-binding transcription factor activity, RNA polymerase II-specific"/>
    <property type="evidence" value="ECO:0007669"/>
    <property type="project" value="InterPro"/>
</dbReference>
<evidence type="ECO:0000256" key="4">
    <source>
        <dbReference type="ARBA" id="ARBA00023163"/>
    </source>
</evidence>
<evidence type="ECO:0000313" key="9">
    <source>
        <dbReference type="Proteomes" id="UP000287124"/>
    </source>
</evidence>
<comment type="caution">
    <text evidence="8">The sequence shown here is derived from an EMBL/GenBank/DDBJ whole genome shotgun (WGS) entry which is preliminary data.</text>
</comment>
<keyword evidence="2" id="KW-0805">Transcription regulation</keyword>
<sequence length="353" mass="39454">MTSPGDDDSQAPPVLSASNDLGKRKRNSRACDRCHRNACKCSPGIEGVPCTRCEEQGIACTYNRPSKRRGPPPRRSRVDSDATIAVQQLLPEPEAPDDSEPRATPVQFDADQDDQGSPPALPVQPPDAPLPEWLYNFTVKHQDIESLLDVFYQSCYVFFGFISRIREAKTSVKYPAEVFDDVDITETGILQRPDKVSFLRGWNFCTDLYRLLQYLDDTFKTQQQFTRDEPGSAVSSLLSRLRSPKNFSSEMLHLISDLHAELPDELKRVKAITGDPQSDRYGLIAANILITTQTLKMVLVSTEFLEKIEARRDPPPGLAIKLRQNLLESRSNASSEALTSFDNVANVTGTKVH</sequence>
<evidence type="ECO:0000256" key="1">
    <source>
        <dbReference type="ARBA" id="ARBA00004123"/>
    </source>
</evidence>
<keyword evidence="3" id="KW-0238">DNA-binding</keyword>
<dbReference type="GO" id="GO:0043565">
    <property type="term" value="F:sequence-specific DNA binding"/>
    <property type="evidence" value="ECO:0007669"/>
    <property type="project" value="TreeGrafter"/>
</dbReference>
<dbReference type="Pfam" id="PF00172">
    <property type="entry name" value="Zn_clus"/>
    <property type="match status" value="1"/>
</dbReference>
<feature type="region of interest" description="Disordered" evidence="6">
    <location>
        <begin position="62"/>
        <end position="125"/>
    </location>
</feature>
<organism evidence="8 9">
    <name type="scientific">Fusarium euwallaceae</name>
    <dbReference type="NCBI Taxonomy" id="1147111"/>
    <lineage>
        <taxon>Eukaryota</taxon>
        <taxon>Fungi</taxon>
        <taxon>Dikarya</taxon>
        <taxon>Ascomycota</taxon>
        <taxon>Pezizomycotina</taxon>
        <taxon>Sordariomycetes</taxon>
        <taxon>Hypocreomycetidae</taxon>
        <taxon>Hypocreales</taxon>
        <taxon>Nectriaceae</taxon>
        <taxon>Fusarium</taxon>
        <taxon>Fusarium solani species complex</taxon>
    </lineage>
</organism>
<protein>
    <recommendedName>
        <fullName evidence="7">Zn(2)-C6 fungal-type domain-containing protein</fullName>
    </recommendedName>
</protein>
<dbReference type="Proteomes" id="UP000287124">
    <property type="component" value="Unassembled WGS sequence"/>
</dbReference>
<evidence type="ECO:0000259" key="7">
    <source>
        <dbReference type="PROSITE" id="PS50048"/>
    </source>
</evidence>
<feature type="domain" description="Zn(2)-C6 fungal-type" evidence="7">
    <location>
        <begin position="30"/>
        <end position="62"/>
    </location>
</feature>
<dbReference type="CDD" id="cd00067">
    <property type="entry name" value="GAL4"/>
    <property type="match status" value="1"/>
</dbReference>
<dbReference type="PANTHER" id="PTHR47540:SF6">
    <property type="entry name" value="ZN(II)2CYS6 TRANSCRIPTION FACTOR (EUROFUNG)"/>
    <property type="match status" value="1"/>
</dbReference>
<keyword evidence="9" id="KW-1185">Reference proteome</keyword>
<dbReference type="InterPro" id="IPR001138">
    <property type="entry name" value="Zn2Cys6_DnaBD"/>
</dbReference>
<dbReference type="GO" id="GO:0045944">
    <property type="term" value="P:positive regulation of transcription by RNA polymerase II"/>
    <property type="evidence" value="ECO:0007669"/>
    <property type="project" value="TreeGrafter"/>
</dbReference>
<evidence type="ECO:0000313" key="8">
    <source>
        <dbReference type="EMBL" id="RTE77636.1"/>
    </source>
</evidence>
<dbReference type="SMART" id="SM00066">
    <property type="entry name" value="GAL4"/>
    <property type="match status" value="1"/>
</dbReference>
<name>A0A430LPJ2_9HYPO</name>
<dbReference type="GO" id="GO:0005634">
    <property type="term" value="C:nucleus"/>
    <property type="evidence" value="ECO:0007669"/>
    <property type="project" value="UniProtKB-SubCell"/>
</dbReference>
<dbReference type="InterPro" id="IPR051711">
    <property type="entry name" value="Stress_Response_Reg"/>
</dbReference>
<evidence type="ECO:0000256" key="3">
    <source>
        <dbReference type="ARBA" id="ARBA00023125"/>
    </source>
</evidence>
<reference evidence="8 9" key="1">
    <citation type="submission" date="2017-06" db="EMBL/GenBank/DDBJ databases">
        <title>Comparative genomic analysis of Ambrosia Fusariam Clade fungi.</title>
        <authorList>
            <person name="Stajich J.E."/>
            <person name="Carrillo J."/>
            <person name="Kijimoto T."/>
            <person name="Eskalen A."/>
            <person name="O'Donnell K."/>
            <person name="Kasson M."/>
        </authorList>
    </citation>
    <scope>NUCLEOTIDE SEQUENCE [LARGE SCALE GENOMIC DNA]</scope>
    <source>
        <strain evidence="8 9">UCR1854</strain>
    </source>
</reference>
<proteinExistence type="predicted"/>
<dbReference type="EMBL" id="MIKF01000115">
    <property type="protein sequence ID" value="RTE77636.1"/>
    <property type="molecule type" value="Genomic_DNA"/>
</dbReference>
<dbReference type="GO" id="GO:0008270">
    <property type="term" value="F:zinc ion binding"/>
    <property type="evidence" value="ECO:0007669"/>
    <property type="project" value="InterPro"/>
</dbReference>
<feature type="region of interest" description="Disordered" evidence="6">
    <location>
        <begin position="1"/>
        <end position="30"/>
    </location>
</feature>
<dbReference type="AlphaFoldDB" id="A0A430LPJ2"/>
<dbReference type="PROSITE" id="PS50048">
    <property type="entry name" value="ZN2_CY6_FUNGAL_2"/>
    <property type="match status" value="1"/>
</dbReference>
<evidence type="ECO:0000256" key="5">
    <source>
        <dbReference type="ARBA" id="ARBA00023242"/>
    </source>
</evidence>
<dbReference type="SUPFAM" id="SSF57701">
    <property type="entry name" value="Zn2/Cys6 DNA-binding domain"/>
    <property type="match status" value="1"/>
</dbReference>